<feature type="region of interest" description="Disordered" evidence="1">
    <location>
        <begin position="211"/>
        <end position="236"/>
    </location>
</feature>
<dbReference type="RefSeq" id="WP_158766640.1">
    <property type="nucleotide sequence ID" value="NZ_CP047045.1"/>
</dbReference>
<reference evidence="3" key="1">
    <citation type="submission" date="2019-12" db="EMBL/GenBank/DDBJ databases">
        <title>Complete genome of Terracaulis silvestris 0127_4.</title>
        <authorList>
            <person name="Vieira S."/>
            <person name="Riedel T."/>
            <person name="Sproer C."/>
            <person name="Pascual J."/>
            <person name="Boedeker C."/>
            <person name="Overmann J."/>
        </authorList>
    </citation>
    <scope>NUCLEOTIDE SEQUENCE [LARGE SCALE GENOMIC DNA]</scope>
    <source>
        <strain evidence="3">0127_4</strain>
    </source>
</reference>
<evidence type="ECO:0008006" key="4">
    <source>
        <dbReference type="Google" id="ProtNLM"/>
    </source>
</evidence>
<dbReference type="KEGG" id="tsv:DSM104635_02662"/>
<dbReference type="EMBL" id="CP047045">
    <property type="protein sequence ID" value="QGZ95810.1"/>
    <property type="molecule type" value="Genomic_DNA"/>
</dbReference>
<evidence type="ECO:0000313" key="3">
    <source>
        <dbReference type="Proteomes" id="UP000431269"/>
    </source>
</evidence>
<evidence type="ECO:0000313" key="2">
    <source>
        <dbReference type="EMBL" id="QGZ95810.1"/>
    </source>
</evidence>
<organism evidence="2 3">
    <name type="scientific">Terricaulis silvestris</name>
    <dbReference type="NCBI Taxonomy" id="2686094"/>
    <lineage>
        <taxon>Bacteria</taxon>
        <taxon>Pseudomonadati</taxon>
        <taxon>Pseudomonadota</taxon>
        <taxon>Alphaproteobacteria</taxon>
        <taxon>Caulobacterales</taxon>
        <taxon>Caulobacteraceae</taxon>
        <taxon>Terricaulis</taxon>
    </lineage>
</organism>
<protein>
    <recommendedName>
        <fullName evidence="4">Magnesium transporter MgtE intracellular domain-containing protein</fullName>
    </recommendedName>
</protein>
<sequence length="236" mass="24795">MLDLLKRSPQAPKAPARARLIPAAMITVAAVLGVKAVAMAEDVAATVSTEGEHAEAAAAPAAAAAAPAANSCAPATLAEMAGLSQAEVQVLQALGERREALDLRGTQLETEDALMLAAEQRLNERLAELRTLETHVNDLLGHLDEAQETRVAALVDVYQRMRAKDAATVFDGLDDGVLVQVASRMRQANLAEVMGRMEPARARALTELLADRARPPTNGDDLLARSRTTPAPNSGG</sequence>
<evidence type="ECO:0000256" key="1">
    <source>
        <dbReference type="SAM" id="MobiDB-lite"/>
    </source>
</evidence>
<name>A0A6I6MKM8_9CAUL</name>
<proteinExistence type="predicted"/>
<feature type="compositionally biased region" description="Polar residues" evidence="1">
    <location>
        <begin position="226"/>
        <end position="236"/>
    </location>
</feature>
<keyword evidence="3" id="KW-1185">Reference proteome</keyword>
<dbReference type="Proteomes" id="UP000431269">
    <property type="component" value="Chromosome"/>
</dbReference>
<gene>
    <name evidence="2" type="ORF">DSM104635_02662</name>
</gene>
<accession>A0A6I6MKM8</accession>
<dbReference type="AlphaFoldDB" id="A0A6I6MKM8"/>